<organism evidence="1 2">
    <name type="scientific">Actinomycetospora atypica</name>
    <dbReference type="NCBI Taxonomy" id="1290095"/>
    <lineage>
        <taxon>Bacteria</taxon>
        <taxon>Bacillati</taxon>
        <taxon>Actinomycetota</taxon>
        <taxon>Actinomycetes</taxon>
        <taxon>Pseudonocardiales</taxon>
        <taxon>Pseudonocardiaceae</taxon>
        <taxon>Actinomycetospora</taxon>
    </lineage>
</organism>
<dbReference type="RefSeq" id="WP_378036812.1">
    <property type="nucleotide sequence ID" value="NZ_JBHSIV010000014.1"/>
</dbReference>
<keyword evidence="2" id="KW-1185">Reference proteome</keyword>
<protein>
    <submittedName>
        <fullName evidence="1">Uncharacterized protein</fullName>
    </submittedName>
</protein>
<name>A0ABV9YQ36_9PSEU</name>
<dbReference type="EMBL" id="JBHSIV010000014">
    <property type="protein sequence ID" value="MFC5063464.1"/>
    <property type="molecule type" value="Genomic_DNA"/>
</dbReference>
<accession>A0ABV9YQ36</accession>
<dbReference type="Proteomes" id="UP001595947">
    <property type="component" value="Unassembled WGS sequence"/>
</dbReference>
<comment type="caution">
    <text evidence="1">The sequence shown here is derived from an EMBL/GenBank/DDBJ whole genome shotgun (WGS) entry which is preliminary data.</text>
</comment>
<proteinExistence type="predicted"/>
<evidence type="ECO:0000313" key="1">
    <source>
        <dbReference type="EMBL" id="MFC5063464.1"/>
    </source>
</evidence>
<gene>
    <name evidence="1" type="ORF">ACFPBZ_14680</name>
</gene>
<reference evidence="2" key="1">
    <citation type="journal article" date="2019" name="Int. J. Syst. Evol. Microbiol.">
        <title>The Global Catalogue of Microorganisms (GCM) 10K type strain sequencing project: providing services to taxonomists for standard genome sequencing and annotation.</title>
        <authorList>
            <consortium name="The Broad Institute Genomics Platform"/>
            <consortium name="The Broad Institute Genome Sequencing Center for Infectious Disease"/>
            <person name="Wu L."/>
            <person name="Ma J."/>
        </authorList>
    </citation>
    <scope>NUCLEOTIDE SEQUENCE [LARGE SCALE GENOMIC DNA]</scope>
    <source>
        <strain evidence="2">CGMCC 4.7093</strain>
    </source>
</reference>
<sequence length="221" mass="24223">MIEPAADVLGRLVLAATRPTRGRFRASATVTTVAGPPPAEIPLRYSPFRDDGPTRTGTVEVGCLLVVDGPEHWQVTRDDGGVYERDGDRLLLGYPGQAPVDAELGDARVPTALWSAWSEHWVEELVLPHRLLGLLDDVRIVDDAPDRPRLSGRTSLRQPEAYSGIAREEVLEVEFVADLQLGVLLEATSTTWNHHVDRYSLEVIAREAPEDGPGEIRPGRG</sequence>
<evidence type="ECO:0000313" key="2">
    <source>
        <dbReference type="Proteomes" id="UP001595947"/>
    </source>
</evidence>